<comment type="caution">
    <text evidence="1">The sequence shown here is derived from an EMBL/GenBank/DDBJ whole genome shotgun (WGS) entry which is preliminary data.</text>
</comment>
<proteinExistence type="predicted"/>
<evidence type="ECO:0008006" key="3">
    <source>
        <dbReference type="Google" id="ProtNLM"/>
    </source>
</evidence>
<organism evidence="1 2">
    <name type="scientific">Linum tenue</name>
    <dbReference type="NCBI Taxonomy" id="586396"/>
    <lineage>
        <taxon>Eukaryota</taxon>
        <taxon>Viridiplantae</taxon>
        <taxon>Streptophyta</taxon>
        <taxon>Embryophyta</taxon>
        <taxon>Tracheophyta</taxon>
        <taxon>Spermatophyta</taxon>
        <taxon>Magnoliopsida</taxon>
        <taxon>eudicotyledons</taxon>
        <taxon>Gunneridae</taxon>
        <taxon>Pentapetalae</taxon>
        <taxon>rosids</taxon>
        <taxon>fabids</taxon>
        <taxon>Malpighiales</taxon>
        <taxon>Linaceae</taxon>
        <taxon>Linum</taxon>
    </lineage>
</organism>
<keyword evidence="2" id="KW-1185">Reference proteome</keyword>
<reference evidence="1" key="1">
    <citation type="submission" date="2022-08" db="EMBL/GenBank/DDBJ databases">
        <authorList>
            <person name="Gutierrez-Valencia J."/>
        </authorList>
    </citation>
    <scope>NUCLEOTIDE SEQUENCE</scope>
</reference>
<sequence length="309" mass="36244">MGEDQRPWTDVCPELLDSIYTRLPSHVDGTHFGNVCKNWHQVHSHVALSNPLPVFINHAKLSSSDVIQVQEDGRLFLQRRRESQIPHWLSALPTAPCSMILMVYGDRYFSVLRRGENGFEQKGYCFSLCGKKRQICLGVGYKDGRFFCLFEMGDMLIFSIDEKEMRMMLAAIKPILPDKLRRWKDLRVMALVVKEVMAADDRYHEEREVLVFITYWERYDEASEKDNFRLVGVNERLMTTTRDLLFENDCEKEFLEDLSNKGFILVKESLPLKMNLERSSLDIVLFISSSHFWLYLNSWIQKLIVKLFP</sequence>
<dbReference type="Proteomes" id="UP001154282">
    <property type="component" value="Unassembled WGS sequence"/>
</dbReference>
<dbReference type="EMBL" id="CAMGYJ010000008">
    <property type="protein sequence ID" value="CAI0456747.1"/>
    <property type="molecule type" value="Genomic_DNA"/>
</dbReference>
<evidence type="ECO:0000313" key="2">
    <source>
        <dbReference type="Proteomes" id="UP001154282"/>
    </source>
</evidence>
<protein>
    <recommendedName>
        <fullName evidence="3">F-box protein</fullName>
    </recommendedName>
</protein>
<gene>
    <name evidence="1" type="ORF">LITE_LOCUS32876</name>
</gene>
<dbReference type="AlphaFoldDB" id="A0AAV0NE83"/>
<evidence type="ECO:0000313" key="1">
    <source>
        <dbReference type="EMBL" id="CAI0456747.1"/>
    </source>
</evidence>
<accession>A0AAV0NE83</accession>
<name>A0AAV0NE83_9ROSI</name>